<protein>
    <submittedName>
        <fullName evidence="1">Uncharacterized protein</fullName>
    </submittedName>
</protein>
<proteinExistence type="predicted"/>
<evidence type="ECO:0000313" key="2">
    <source>
        <dbReference type="Proteomes" id="UP000821865"/>
    </source>
</evidence>
<accession>A0ACB8C699</accession>
<evidence type="ECO:0000313" key="1">
    <source>
        <dbReference type="EMBL" id="KAH7934345.1"/>
    </source>
</evidence>
<dbReference type="EMBL" id="CM023478">
    <property type="protein sequence ID" value="KAH7934345.1"/>
    <property type="molecule type" value="Genomic_DNA"/>
</dbReference>
<dbReference type="Proteomes" id="UP000821865">
    <property type="component" value="Chromosome 9"/>
</dbReference>
<sequence>MEATARALRQLTPKIPQSLPPDRFSVTWLGEKTAAGPPPQPSVWGHSIVFAGGATVAPKAATADRHTRSLLVATCRRHVETGHCHSGMMTPALSLGRRPLLLLLFIGPRALTRCMSRLFALSSSSSPSCGWYGWTGIGGAGDTKKEGKESVELEKYWQVVRNNPADFTGWTYLLQYVEQENNLAAAREAFDKFFSYYPYCYGYWKKYADMEKKLCSIDKAEETFERGVAAIPLSVDLWIHYINFVKMHFKDEENYYTKVKNLFERAIESSGQDFRSDRLWDMFVTWELENKNLKEVTAIYERVLQVPTQLYGHHFEKFQEHVKTHLPKDILSTDEFLQLRQQYMESMRKATPVGPPGQSGDEAGSAQMEIDEDDGDAPPPGVDDAPPPGVEDATKEDTKALKNDNEAKYIRDKVVEKRRELFKANEAEVGRRWAFEEGIKRPYFHVKPLERLQLKNWREYLDFETQNGNHARTVILYERCLIACALYEDMWMKYIKYLDTAEPEKVNDVFRRACTTHLVRKPSISLAWATYEEKHARKFHSRNKFGKKRKKSLANNFKARLPPGSVDEERDGSPAAAADVSLSGVCDAPTDNSRVCDEGKKPLPRRSAERADEDRGSVSPTPAADKERFAESPEAADGELGLAGQPACGVTTNSGRVRRDTLMLTPSDLQARQTKADTKLLASTAATKRKLDFFDDSNDAPASAAPTQQSDKESFFIADIQCLSGLLGVLKCKFCGGGNVSLYKREREYGLAVKAVCQLCKLGTSRKDGVLRGWTAIRK</sequence>
<comment type="caution">
    <text evidence="1">The sequence shown here is derived from an EMBL/GenBank/DDBJ whole genome shotgun (WGS) entry which is preliminary data.</text>
</comment>
<organism evidence="1 2">
    <name type="scientific">Dermacentor silvarum</name>
    <name type="common">Tick</name>
    <dbReference type="NCBI Taxonomy" id="543639"/>
    <lineage>
        <taxon>Eukaryota</taxon>
        <taxon>Metazoa</taxon>
        <taxon>Ecdysozoa</taxon>
        <taxon>Arthropoda</taxon>
        <taxon>Chelicerata</taxon>
        <taxon>Arachnida</taxon>
        <taxon>Acari</taxon>
        <taxon>Parasitiformes</taxon>
        <taxon>Ixodida</taxon>
        <taxon>Ixodoidea</taxon>
        <taxon>Ixodidae</taxon>
        <taxon>Rhipicephalinae</taxon>
        <taxon>Dermacentor</taxon>
    </lineage>
</organism>
<reference evidence="1" key="1">
    <citation type="submission" date="2020-05" db="EMBL/GenBank/DDBJ databases">
        <title>Large-scale comparative analyses of tick genomes elucidate their genetic diversity and vector capacities.</title>
        <authorList>
            <person name="Jia N."/>
            <person name="Wang J."/>
            <person name="Shi W."/>
            <person name="Du L."/>
            <person name="Sun Y."/>
            <person name="Zhan W."/>
            <person name="Jiang J."/>
            <person name="Wang Q."/>
            <person name="Zhang B."/>
            <person name="Ji P."/>
            <person name="Sakyi L.B."/>
            <person name="Cui X."/>
            <person name="Yuan T."/>
            <person name="Jiang B."/>
            <person name="Yang W."/>
            <person name="Lam T.T.-Y."/>
            <person name="Chang Q."/>
            <person name="Ding S."/>
            <person name="Wang X."/>
            <person name="Zhu J."/>
            <person name="Ruan X."/>
            <person name="Zhao L."/>
            <person name="Wei J."/>
            <person name="Que T."/>
            <person name="Du C."/>
            <person name="Cheng J."/>
            <person name="Dai P."/>
            <person name="Han X."/>
            <person name="Huang E."/>
            <person name="Gao Y."/>
            <person name="Liu J."/>
            <person name="Shao H."/>
            <person name="Ye R."/>
            <person name="Li L."/>
            <person name="Wei W."/>
            <person name="Wang X."/>
            <person name="Wang C."/>
            <person name="Yang T."/>
            <person name="Huo Q."/>
            <person name="Li W."/>
            <person name="Guo W."/>
            <person name="Chen H."/>
            <person name="Zhou L."/>
            <person name="Ni X."/>
            <person name="Tian J."/>
            <person name="Zhou Y."/>
            <person name="Sheng Y."/>
            <person name="Liu T."/>
            <person name="Pan Y."/>
            <person name="Xia L."/>
            <person name="Li J."/>
            <person name="Zhao F."/>
            <person name="Cao W."/>
        </authorList>
    </citation>
    <scope>NUCLEOTIDE SEQUENCE</scope>
    <source>
        <strain evidence="1">Dsil-2018</strain>
    </source>
</reference>
<keyword evidence="2" id="KW-1185">Reference proteome</keyword>
<gene>
    <name evidence="1" type="ORF">HPB49_025015</name>
</gene>
<name>A0ACB8C699_DERSI</name>